<evidence type="ECO:0000313" key="1">
    <source>
        <dbReference type="EMBL" id="VTR16085.1"/>
    </source>
</evidence>
<protein>
    <submittedName>
        <fullName evidence="1">Sulfate transporter ychM</fullName>
    </submittedName>
</protein>
<gene>
    <name evidence="1" type="primary">ychM_3</name>
    <name evidence="1" type="ORF">NCTC12965_00167</name>
</gene>
<name>A0A4U9TA01_SERFO</name>
<reference evidence="1" key="1">
    <citation type="submission" date="2019-05" db="EMBL/GenBank/DDBJ databases">
        <authorList>
            <consortium name="Pathogen Informatics"/>
        </authorList>
    </citation>
    <scope>NUCLEOTIDE SEQUENCE [LARGE SCALE GENOMIC DNA]</scope>
    <source>
        <strain evidence="1">NCTC12965</strain>
    </source>
</reference>
<organism evidence="1">
    <name type="scientific">Serratia fonticola</name>
    <dbReference type="NCBI Taxonomy" id="47917"/>
    <lineage>
        <taxon>Bacteria</taxon>
        <taxon>Pseudomonadati</taxon>
        <taxon>Pseudomonadota</taxon>
        <taxon>Gammaproteobacteria</taxon>
        <taxon>Enterobacterales</taxon>
        <taxon>Yersiniaceae</taxon>
        <taxon>Serratia</taxon>
    </lineage>
</organism>
<dbReference type="EMBL" id="CABEEZ010000012">
    <property type="protein sequence ID" value="VTR16085.1"/>
    <property type="molecule type" value="Genomic_DNA"/>
</dbReference>
<proteinExistence type="predicted"/>
<accession>A0A4U9TA01</accession>
<dbReference type="AlphaFoldDB" id="A0A4U9TA01"/>
<sequence length="43" mass="4813">MASLLLLVAWNMSEAHKVVYLLRRAPKDDILVMLPVYVADGTV</sequence>